<keyword evidence="4" id="KW-0547">Nucleotide-binding</keyword>
<gene>
    <name evidence="7" type="ORF">FM071_02195</name>
</gene>
<dbReference type="PANTHER" id="PTHR11136">
    <property type="entry name" value="FOLYLPOLYGLUTAMATE SYNTHASE-RELATED"/>
    <property type="match status" value="1"/>
</dbReference>
<dbReference type="GO" id="GO:0008841">
    <property type="term" value="F:dihydrofolate synthase activity"/>
    <property type="evidence" value="ECO:0007669"/>
    <property type="project" value="TreeGrafter"/>
</dbReference>
<evidence type="ECO:0000313" key="7">
    <source>
        <dbReference type="EMBL" id="QOP46689.1"/>
    </source>
</evidence>
<accession>A0A7M1BAE5</accession>
<dbReference type="GO" id="GO:0005737">
    <property type="term" value="C:cytoplasm"/>
    <property type="evidence" value="ECO:0007669"/>
    <property type="project" value="TreeGrafter"/>
</dbReference>
<reference evidence="7 8" key="1">
    <citation type="submission" date="2019-07" db="EMBL/GenBank/DDBJ databases">
        <title>Sulfurimonas paralvinellae sp. nov., a novel mesophilic, hydrogen- and sulfur-oxidizing chemolithoautotroph within the Epsilonproteo- bacteria isolated from a deep-sea hydrothermal vent polychaete nest, reclassification of Thiomicrospira denitrificans as Sulfurimonas denitrificans comb. nov. and emended description of the genus Sulfurimonas.</title>
        <authorList>
            <person name="Wang S."/>
            <person name="Jiang L."/>
            <person name="Shao Z."/>
        </authorList>
    </citation>
    <scope>NUCLEOTIDE SEQUENCE [LARGE SCALE GENOMIC DNA]</scope>
    <source>
        <strain evidence="7 8">GO25</strain>
    </source>
</reference>
<dbReference type="SUPFAM" id="SSF53623">
    <property type="entry name" value="MurD-like peptide ligases, catalytic domain"/>
    <property type="match status" value="1"/>
</dbReference>
<sequence>MPCVYGRISSQFKFPKIIHIIGTNGKGTTGRFLATALYKKGYRVGHYTSPHILQFNERVWFNGSDVAMECLESTHKKLLALLTQDEAESLSYFEYTTLLAMLYYSDKSDFVVLEAGLGGEHDATAVFANDLTLVTPIAMDHEAFLGSDIESIAKTKLNAAQKAVIIAKQRYKVVYDIMNELQKEKGLQTFRVEELLDEKDRQNILKIAEHEILATYLQTNLALAIAALKYFKIEYSVEDFYNAKLFGRLSVLEKNIIVDVGHNVLAAESISESLKNNKYTLVYNSYKDKNYKEILSVLKPIIETVELIDVYNARVEESGYLQQTLEDLGINYSKFKKLETEKKYLVFGSFSVVEAFLKVYRG</sequence>
<evidence type="ECO:0000256" key="5">
    <source>
        <dbReference type="ARBA" id="ARBA00022840"/>
    </source>
</evidence>
<name>A0A7M1BAE5_9BACT</name>
<evidence type="ECO:0000256" key="3">
    <source>
        <dbReference type="ARBA" id="ARBA00022723"/>
    </source>
</evidence>
<dbReference type="GO" id="GO:0005524">
    <property type="term" value="F:ATP binding"/>
    <property type="evidence" value="ECO:0007669"/>
    <property type="project" value="UniProtKB-KW"/>
</dbReference>
<dbReference type="Gene3D" id="3.40.1190.10">
    <property type="entry name" value="Mur-like, catalytic domain"/>
    <property type="match status" value="1"/>
</dbReference>
<dbReference type="Proteomes" id="UP000593580">
    <property type="component" value="Chromosome"/>
</dbReference>
<keyword evidence="3" id="KW-0479">Metal-binding</keyword>
<keyword evidence="6" id="KW-0460">Magnesium</keyword>
<keyword evidence="5" id="KW-0067">ATP-binding</keyword>
<proteinExistence type="inferred from homology"/>
<dbReference type="InterPro" id="IPR001645">
    <property type="entry name" value="Folylpolyglutamate_synth"/>
</dbReference>
<comment type="similarity">
    <text evidence="1">Belongs to the folylpolyglutamate synthase family.</text>
</comment>
<keyword evidence="8" id="KW-1185">Reference proteome</keyword>
<dbReference type="Gene3D" id="3.90.190.20">
    <property type="entry name" value="Mur ligase, C-terminal domain"/>
    <property type="match status" value="1"/>
</dbReference>
<evidence type="ECO:0000256" key="4">
    <source>
        <dbReference type="ARBA" id="ARBA00022741"/>
    </source>
</evidence>
<evidence type="ECO:0000256" key="6">
    <source>
        <dbReference type="ARBA" id="ARBA00022842"/>
    </source>
</evidence>
<dbReference type="NCBIfam" id="TIGR01499">
    <property type="entry name" value="folC"/>
    <property type="match status" value="1"/>
</dbReference>
<dbReference type="AlphaFoldDB" id="A0A7M1BAE5"/>
<dbReference type="SUPFAM" id="SSF53244">
    <property type="entry name" value="MurD-like peptide ligases, peptide-binding domain"/>
    <property type="match status" value="1"/>
</dbReference>
<organism evidence="7 8">
    <name type="scientific">Sulfurimonas paralvinellae</name>
    <dbReference type="NCBI Taxonomy" id="317658"/>
    <lineage>
        <taxon>Bacteria</taxon>
        <taxon>Pseudomonadati</taxon>
        <taxon>Campylobacterota</taxon>
        <taxon>Epsilonproteobacteria</taxon>
        <taxon>Campylobacterales</taxon>
        <taxon>Sulfurimonadaceae</taxon>
        <taxon>Sulfurimonas</taxon>
    </lineage>
</organism>
<dbReference type="EMBL" id="CP041406">
    <property type="protein sequence ID" value="QOP46689.1"/>
    <property type="molecule type" value="Genomic_DNA"/>
</dbReference>
<dbReference type="PANTHER" id="PTHR11136:SF0">
    <property type="entry name" value="DIHYDROFOLATE SYNTHETASE-RELATED"/>
    <property type="match status" value="1"/>
</dbReference>
<evidence type="ECO:0000313" key="8">
    <source>
        <dbReference type="Proteomes" id="UP000593580"/>
    </source>
</evidence>
<dbReference type="KEGG" id="spal:FM071_02195"/>
<dbReference type="InterPro" id="IPR036615">
    <property type="entry name" value="Mur_ligase_C_dom_sf"/>
</dbReference>
<protein>
    <submittedName>
        <fullName evidence="7">Bifunctional folylpolyglutamate synthase/dihydrofolate synthase</fullName>
    </submittedName>
</protein>
<dbReference type="InterPro" id="IPR036565">
    <property type="entry name" value="Mur-like_cat_sf"/>
</dbReference>
<keyword evidence="2" id="KW-0436">Ligase</keyword>
<evidence type="ECO:0000256" key="1">
    <source>
        <dbReference type="ARBA" id="ARBA00008276"/>
    </source>
</evidence>
<dbReference type="GO" id="GO:0004326">
    <property type="term" value="F:tetrahydrofolylpolyglutamate synthase activity"/>
    <property type="evidence" value="ECO:0007669"/>
    <property type="project" value="InterPro"/>
</dbReference>
<evidence type="ECO:0000256" key="2">
    <source>
        <dbReference type="ARBA" id="ARBA00022598"/>
    </source>
</evidence>
<dbReference type="GO" id="GO:0046872">
    <property type="term" value="F:metal ion binding"/>
    <property type="evidence" value="ECO:0007669"/>
    <property type="project" value="UniProtKB-KW"/>
</dbReference>